<dbReference type="GeneID" id="78249083"/>
<dbReference type="PATRIC" id="fig|1348662.3.peg.202"/>
<feature type="transmembrane region" description="Helical" evidence="1">
    <location>
        <begin position="12"/>
        <end position="35"/>
    </location>
</feature>
<dbReference type="STRING" id="1348662.CARG_01035"/>
<gene>
    <name evidence="2" type="ORF">CARG_01035</name>
</gene>
<evidence type="ECO:0000313" key="3">
    <source>
        <dbReference type="Proteomes" id="UP000016943"/>
    </source>
</evidence>
<evidence type="ECO:0000313" key="2">
    <source>
        <dbReference type="EMBL" id="AGU14404.1"/>
    </source>
</evidence>
<reference evidence="2 3" key="1">
    <citation type="journal article" date="2013" name="Genome Announc.">
        <title>Whole-Genome Sequence of the Clinical Strain Corynebacterium argentoratense DSM 44202, Isolated from a Human Throat Specimen.</title>
        <authorList>
            <person name="Bomholt C."/>
            <person name="Glaub A."/>
            <person name="Gravermann K."/>
            <person name="Albersmeier A."/>
            <person name="Brinkrolf K."/>
            <person name="Ruckert C."/>
            <person name="Tauch A."/>
        </authorList>
    </citation>
    <scope>NUCLEOTIDE SEQUENCE [LARGE SCALE GENOMIC DNA]</scope>
    <source>
        <strain evidence="2">DSM 44202</strain>
    </source>
</reference>
<sequence length="100" mass="10718">MSPLLLPGAPRLSATAATVAFDVAVLLFFFFQGLLNAIVGGLWRRFEQLLAEGAPLVGVCLFHVEGFDDEVHEPFAVLAVRFLLAEEVGDDATEGCLAVE</sequence>
<keyword evidence="1" id="KW-1133">Transmembrane helix</keyword>
<dbReference type="Proteomes" id="UP000016943">
    <property type="component" value="Chromosome"/>
</dbReference>
<protein>
    <submittedName>
        <fullName evidence="2">Uncharacterized protein</fullName>
    </submittedName>
</protein>
<dbReference type="KEGG" id="caz:CARG_01035"/>
<evidence type="ECO:0000256" key="1">
    <source>
        <dbReference type="SAM" id="Phobius"/>
    </source>
</evidence>
<keyword evidence="1" id="KW-0812">Transmembrane</keyword>
<organism evidence="2 3">
    <name type="scientific">Corynebacterium argentoratense DSM 44202</name>
    <dbReference type="NCBI Taxonomy" id="1348662"/>
    <lineage>
        <taxon>Bacteria</taxon>
        <taxon>Bacillati</taxon>
        <taxon>Actinomycetota</taxon>
        <taxon>Actinomycetes</taxon>
        <taxon>Mycobacteriales</taxon>
        <taxon>Corynebacteriaceae</taxon>
        <taxon>Corynebacterium</taxon>
    </lineage>
</organism>
<accession>U3GSX2</accession>
<dbReference type="HOGENOM" id="CLU_2301034_0_0_11"/>
<dbReference type="AlphaFoldDB" id="U3GSX2"/>
<name>U3GSX2_9CORY</name>
<keyword evidence="1" id="KW-0472">Membrane</keyword>
<dbReference type="EMBL" id="CP006365">
    <property type="protein sequence ID" value="AGU14404.1"/>
    <property type="molecule type" value="Genomic_DNA"/>
</dbReference>
<proteinExistence type="predicted"/>
<dbReference type="RefSeq" id="WP_020975526.1">
    <property type="nucleotide sequence ID" value="NC_022198.1"/>
</dbReference>
<keyword evidence="3" id="KW-1185">Reference proteome</keyword>